<dbReference type="GeneID" id="20352661"/>
<evidence type="ECO:0000256" key="1">
    <source>
        <dbReference type="SAM" id="MobiDB-lite"/>
    </source>
</evidence>
<feature type="compositionally biased region" description="Low complexity" evidence="1">
    <location>
        <begin position="136"/>
        <end position="154"/>
    </location>
</feature>
<feature type="compositionally biased region" description="Low complexity" evidence="1">
    <location>
        <begin position="382"/>
        <end position="414"/>
    </location>
</feature>
<reference evidence="2" key="2">
    <citation type="submission" date="2010-07" db="EMBL/GenBank/DDBJ databases">
        <authorList>
            <consortium name="The Broad Institute Genome Sequencing Platform"/>
            <consortium name="Broad Institute Genome Sequencing Center for Infectious Disease"/>
            <person name="Ma L.-J."/>
            <person name="Dead R."/>
            <person name="Young S."/>
            <person name="Zeng Q."/>
            <person name="Koehrsen M."/>
            <person name="Alvarado L."/>
            <person name="Berlin A."/>
            <person name="Chapman S.B."/>
            <person name="Chen Z."/>
            <person name="Freedman E."/>
            <person name="Gellesch M."/>
            <person name="Goldberg J."/>
            <person name="Griggs A."/>
            <person name="Gujja S."/>
            <person name="Heilman E.R."/>
            <person name="Heiman D."/>
            <person name="Hepburn T."/>
            <person name="Howarth C."/>
            <person name="Jen D."/>
            <person name="Larson L."/>
            <person name="Mehta T."/>
            <person name="Neiman D."/>
            <person name="Pearson M."/>
            <person name="Roberts A."/>
            <person name="Saif S."/>
            <person name="Shea T."/>
            <person name="Shenoy N."/>
            <person name="Sisk P."/>
            <person name="Stolte C."/>
            <person name="Sykes S."/>
            <person name="Walk T."/>
            <person name="White J."/>
            <person name="Yandava C."/>
            <person name="Haas B."/>
            <person name="Nusbaum C."/>
            <person name="Birren B."/>
        </authorList>
    </citation>
    <scope>NUCLEOTIDE SEQUENCE</scope>
    <source>
        <strain evidence="2">R3-111a-1</strain>
    </source>
</reference>
<proteinExistence type="predicted"/>
<dbReference type="AlphaFoldDB" id="J3PFC6"/>
<sequence>MVEFNFTRTRSASLGLTCTRTLDAHRAPHFFLVRIISSMTEPDTSPRHDSGPLRDALLPFANGSICQIKNPYEGGLKCKEADAAGSSIVVRHKKNHGGGGGGDGEGGPPLRLHSLHRGAERGAAQGDPPPGRGVLRTTSTTTTPRRTGSRSARAPSRDLLLCPGPASAPPSPGSPRRSDQLRADRHHLLRPILGALSEPGATVVRGGGGGGGVHRYPPQFFRFEVVQVRPARVRGPRSRALAWDGTEFGGRDRVGVFLDRFDEHSRHREPRALPPRHLLPRAPEGQGGHRRAGAQVLLPWGASIMDPTRAPSMVEESKQNNRGDRSELKSLGRLSRRALDAVKDDDKHMDKPSLRRRKLLIRAAGAGPNKGQRSREADKSYSARGRSSTTRVSSSWPPSAPTPSTRPWSCTIRR</sequence>
<feature type="compositionally biased region" description="Gly residues" evidence="1">
    <location>
        <begin position="97"/>
        <end position="107"/>
    </location>
</feature>
<dbReference type="HOGENOM" id="CLU_664005_0_0_1"/>
<feature type="region of interest" description="Disordered" evidence="1">
    <location>
        <begin position="305"/>
        <end position="414"/>
    </location>
</feature>
<feature type="region of interest" description="Disordered" evidence="1">
    <location>
        <begin position="91"/>
        <end position="180"/>
    </location>
</feature>
<organism evidence="2">
    <name type="scientific">Gaeumannomyces tritici (strain R3-111a-1)</name>
    <name type="common">Wheat and barley take-all root rot fungus</name>
    <name type="synonym">Gaeumannomyces graminis var. tritici</name>
    <dbReference type="NCBI Taxonomy" id="644352"/>
    <lineage>
        <taxon>Eukaryota</taxon>
        <taxon>Fungi</taxon>
        <taxon>Dikarya</taxon>
        <taxon>Ascomycota</taxon>
        <taxon>Pezizomycotina</taxon>
        <taxon>Sordariomycetes</taxon>
        <taxon>Sordariomycetidae</taxon>
        <taxon>Magnaporthales</taxon>
        <taxon>Magnaporthaceae</taxon>
        <taxon>Gaeumannomyces</taxon>
    </lineage>
</organism>
<dbReference type="Proteomes" id="UP000006039">
    <property type="component" value="Unassembled WGS sequence"/>
</dbReference>
<accession>J3PFC6</accession>
<feature type="compositionally biased region" description="Basic and acidic residues" evidence="1">
    <location>
        <begin position="315"/>
        <end position="330"/>
    </location>
</feature>
<gene>
    <name evidence="3" type="primary">20352661</name>
    <name evidence="2" type="ORF">GGTG_12203</name>
</gene>
<evidence type="ECO:0000313" key="4">
    <source>
        <dbReference type="Proteomes" id="UP000006039"/>
    </source>
</evidence>
<protein>
    <submittedName>
        <fullName evidence="2 3">Uncharacterized protein</fullName>
    </submittedName>
</protein>
<keyword evidence="4" id="KW-1185">Reference proteome</keyword>
<name>J3PFC6_GAET3</name>
<feature type="compositionally biased region" description="Basic and acidic residues" evidence="1">
    <location>
        <begin position="337"/>
        <end position="353"/>
    </location>
</feature>
<dbReference type="VEuPathDB" id="FungiDB:GGTG_12203"/>
<evidence type="ECO:0000313" key="2">
    <source>
        <dbReference type="EMBL" id="EJT70028.1"/>
    </source>
</evidence>
<dbReference type="EMBL" id="GL385402">
    <property type="protein sequence ID" value="EJT70028.1"/>
    <property type="molecule type" value="Genomic_DNA"/>
</dbReference>
<reference evidence="3" key="4">
    <citation type="journal article" date="2015" name="G3 (Bethesda)">
        <title>Genome sequences of three phytopathogenic species of the Magnaporthaceae family of fungi.</title>
        <authorList>
            <person name="Okagaki L.H."/>
            <person name="Nunes C.C."/>
            <person name="Sailsbery J."/>
            <person name="Clay B."/>
            <person name="Brown D."/>
            <person name="John T."/>
            <person name="Oh Y."/>
            <person name="Young N."/>
            <person name="Fitzgerald M."/>
            <person name="Haas B.J."/>
            <person name="Zeng Q."/>
            <person name="Young S."/>
            <person name="Adiconis X."/>
            <person name="Fan L."/>
            <person name="Levin J.Z."/>
            <person name="Mitchell T.K."/>
            <person name="Okubara P.A."/>
            <person name="Farman M.L."/>
            <person name="Kohn L.M."/>
            <person name="Birren B."/>
            <person name="Ma L.-J."/>
            <person name="Dean R.A."/>
        </authorList>
    </citation>
    <scope>NUCLEOTIDE SEQUENCE</scope>
    <source>
        <strain evidence="3">R3-111a-1</strain>
    </source>
</reference>
<reference evidence="4" key="1">
    <citation type="submission" date="2010-07" db="EMBL/GenBank/DDBJ databases">
        <title>The genome sequence of Gaeumannomyces graminis var. tritici strain R3-111a-1.</title>
        <authorList>
            <consortium name="The Broad Institute Genome Sequencing Platform"/>
            <person name="Ma L.-J."/>
            <person name="Dead R."/>
            <person name="Young S."/>
            <person name="Zeng Q."/>
            <person name="Koehrsen M."/>
            <person name="Alvarado L."/>
            <person name="Berlin A."/>
            <person name="Chapman S.B."/>
            <person name="Chen Z."/>
            <person name="Freedman E."/>
            <person name="Gellesch M."/>
            <person name="Goldberg J."/>
            <person name="Griggs A."/>
            <person name="Gujja S."/>
            <person name="Heilman E.R."/>
            <person name="Heiman D."/>
            <person name="Hepburn T."/>
            <person name="Howarth C."/>
            <person name="Jen D."/>
            <person name="Larson L."/>
            <person name="Mehta T."/>
            <person name="Neiman D."/>
            <person name="Pearson M."/>
            <person name="Roberts A."/>
            <person name="Saif S."/>
            <person name="Shea T."/>
            <person name="Shenoy N."/>
            <person name="Sisk P."/>
            <person name="Stolte C."/>
            <person name="Sykes S."/>
            <person name="Walk T."/>
            <person name="White J."/>
            <person name="Yandava C."/>
            <person name="Haas B."/>
            <person name="Nusbaum C."/>
            <person name="Birren B."/>
        </authorList>
    </citation>
    <scope>NUCLEOTIDE SEQUENCE [LARGE SCALE GENOMIC DNA]</scope>
    <source>
        <strain evidence="4">R3-111a-1</strain>
    </source>
</reference>
<evidence type="ECO:0000313" key="3">
    <source>
        <dbReference type="EnsemblFungi" id="EJT70028"/>
    </source>
</evidence>
<feature type="region of interest" description="Disordered" evidence="1">
    <location>
        <begin position="267"/>
        <end position="290"/>
    </location>
</feature>
<reference evidence="3" key="5">
    <citation type="submission" date="2018-04" db="UniProtKB">
        <authorList>
            <consortium name="EnsemblFungi"/>
        </authorList>
    </citation>
    <scope>IDENTIFICATION</scope>
    <source>
        <strain evidence="3">R3-111a-1</strain>
    </source>
</reference>
<reference evidence="2" key="3">
    <citation type="submission" date="2010-09" db="EMBL/GenBank/DDBJ databases">
        <title>Annotation of Gaeumannomyces graminis var. tritici R3-111a-1.</title>
        <authorList>
            <consortium name="The Broad Institute Genome Sequencing Platform"/>
            <person name="Ma L.-J."/>
            <person name="Dead R."/>
            <person name="Young S.K."/>
            <person name="Zeng Q."/>
            <person name="Gargeya S."/>
            <person name="Fitzgerald M."/>
            <person name="Haas B."/>
            <person name="Abouelleil A."/>
            <person name="Alvarado L."/>
            <person name="Arachchi H.M."/>
            <person name="Berlin A."/>
            <person name="Brown A."/>
            <person name="Chapman S.B."/>
            <person name="Chen Z."/>
            <person name="Dunbar C."/>
            <person name="Freedman E."/>
            <person name="Gearin G."/>
            <person name="Gellesch M."/>
            <person name="Goldberg J."/>
            <person name="Griggs A."/>
            <person name="Gujja S."/>
            <person name="Heiman D."/>
            <person name="Howarth C."/>
            <person name="Larson L."/>
            <person name="Lui A."/>
            <person name="MacDonald P.J.P."/>
            <person name="Mehta T."/>
            <person name="Montmayeur A."/>
            <person name="Murphy C."/>
            <person name="Neiman D."/>
            <person name="Pearson M."/>
            <person name="Priest M."/>
            <person name="Roberts A."/>
            <person name="Saif S."/>
            <person name="Shea T."/>
            <person name="Shenoy N."/>
            <person name="Sisk P."/>
            <person name="Stolte C."/>
            <person name="Sykes S."/>
            <person name="Yandava C."/>
            <person name="Wortman J."/>
            <person name="Nusbaum C."/>
            <person name="Birren B."/>
        </authorList>
    </citation>
    <scope>NUCLEOTIDE SEQUENCE</scope>
    <source>
        <strain evidence="2">R3-111a-1</strain>
    </source>
</reference>
<dbReference type="EnsemblFungi" id="EJT70028">
    <property type="protein sequence ID" value="EJT70028"/>
    <property type="gene ID" value="GGTG_12203"/>
</dbReference>
<dbReference type="RefSeq" id="XP_009228362.1">
    <property type="nucleotide sequence ID" value="XM_009230098.1"/>
</dbReference>